<dbReference type="KEGG" id="pkc:PKB_3010"/>
<reference evidence="1 2" key="2">
    <citation type="submission" date="2014-05" db="EMBL/GenBank/DDBJ databases">
        <title>Genome sequence of the 3-chlorobenzoate degrading bacterium Pseudomonas knackmussii B13 shows multiple evidence for horizontal gene transfer.</title>
        <authorList>
            <person name="Miyazaki R."/>
            <person name="Bertelli C."/>
            <person name="Falquet L."/>
            <person name="Robinson-Rechavi M."/>
            <person name="Gharib W."/>
            <person name="Roy S."/>
            <person name="Van der Meer J.R."/>
        </authorList>
    </citation>
    <scope>NUCLEOTIDE SEQUENCE [LARGE SCALE GENOMIC DNA]</scope>
    <source>
        <strain evidence="1 2">B13</strain>
    </source>
</reference>
<dbReference type="OrthoDB" id="6182461at2"/>
<evidence type="ECO:0000313" key="2">
    <source>
        <dbReference type="Proteomes" id="UP000025241"/>
    </source>
</evidence>
<keyword evidence="2" id="KW-1185">Reference proteome</keyword>
<reference evidence="1 2" key="1">
    <citation type="submission" date="2013-03" db="EMBL/GenBank/DDBJ databases">
        <authorList>
            <person name="Linke B."/>
        </authorList>
    </citation>
    <scope>NUCLEOTIDE SEQUENCE [LARGE SCALE GENOMIC DNA]</scope>
    <source>
        <strain evidence="1 2">B13</strain>
    </source>
</reference>
<dbReference type="Proteomes" id="UP000025241">
    <property type="component" value="Chromosome I"/>
</dbReference>
<dbReference type="Pfam" id="PF11745">
    <property type="entry name" value="DUF3304"/>
    <property type="match status" value="1"/>
</dbReference>
<dbReference type="HOGENOM" id="CLU_101690_1_0_6"/>
<organism evidence="1 2">
    <name type="scientific">Pseudomonas knackmussii (strain DSM 6978 / CCUG 54928 / LMG 23759 / B13)</name>
    <dbReference type="NCBI Taxonomy" id="1301098"/>
    <lineage>
        <taxon>Bacteria</taxon>
        <taxon>Pseudomonadati</taxon>
        <taxon>Pseudomonadota</taxon>
        <taxon>Gammaproteobacteria</taxon>
        <taxon>Pseudomonadales</taxon>
        <taxon>Pseudomonadaceae</taxon>
        <taxon>Pseudomonas</taxon>
    </lineage>
</organism>
<gene>
    <name evidence="1" type="ORF">PKB_3010</name>
</gene>
<dbReference type="STRING" id="1301098.PKB_3010"/>
<accession>A0A024HIM3</accession>
<dbReference type="EMBL" id="HG322950">
    <property type="protein sequence ID" value="CDF84357.1"/>
    <property type="molecule type" value="Genomic_DNA"/>
</dbReference>
<dbReference type="InterPro" id="IPR021733">
    <property type="entry name" value="DUF3304"/>
</dbReference>
<evidence type="ECO:0000313" key="1">
    <source>
        <dbReference type="EMBL" id="CDF84357.1"/>
    </source>
</evidence>
<protein>
    <recommendedName>
        <fullName evidence="3">DUF3304 domain-containing protein</fullName>
    </recommendedName>
</protein>
<proteinExistence type="predicted"/>
<name>A0A024HIM3_PSEKB</name>
<dbReference type="RefSeq" id="WP_084166649.1">
    <property type="nucleotide sequence ID" value="NZ_HG322950.1"/>
</dbReference>
<dbReference type="PATRIC" id="fig|1301098.3.peg.3038"/>
<evidence type="ECO:0008006" key="3">
    <source>
        <dbReference type="Google" id="ProtNLM"/>
    </source>
</evidence>
<sequence length="203" mass="22582">MPLRIAPQSTDQSRDCSRRKLPISFIHRDKDARPTAAPPWLTIICGLITCLFAAEAQAGTIYGVNHTHWAINHFSVDGHSAVDIIGPYQGGGGGWGYSPPAQWRPGMTVRVDWERGESSTKGFLAADDWQKYKEWEKKMMANNRQLTKDVAVPDYTGQKVCGITVHFLPCDQLQVTTSCYPYGAPEYPIKTPLHLPEPNACPK</sequence>
<dbReference type="AlphaFoldDB" id="A0A024HIM3"/>